<dbReference type="EMBL" id="JACEIK010001388">
    <property type="protein sequence ID" value="MCD7468962.1"/>
    <property type="molecule type" value="Genomic_DNA"/>
</dbReference>
<sequence>MLEIPYLPFSHQETLLIDWCNHKPRTIKVINFDGPLSGNPLVKYLFKNATEKFIIATKFEGSDASQDYVKMAQEFQSFPRFSLHTTVVFSYGKDMAEYVRHLRKEAKQHDQKNICLL</sequence>
<proteinExistence type="predicted"/>
<comment type="caution">
    <text evidence="1">The sequence shown here is derived from an EMBL/GenBank/DDBJ whole genome shotgun (WGS) entry which is preliminary data.</text>
</comment>
<reference evidence="1 2" key="1">
    <citation type="journal article" date="2021" name="BMC Genomics">
        <title>Datura genome reveals duplications of psychoactive alkaloid biosynthetic genes and high mutation rate following tissue culture.</title>
        <authorList>
            <person name="Rajewski A."/>
            <person name="Carter-House D."/>
            <person name="Stajich J."/>
            <person name="Litt A."/>
        </authorList>
    </citation>
    <scope>NUCLEOTIDE SEQUENCE [LARGE SCALE GENOMIC DNA]</scope>
    <source>
        <strain evidence="1">AR-01</strain>
    </source>
</reference>
<protein>
    <submittedName>
        <fullName evidence="1">Uncharacterized protein</fullName>
    </submittedName>
</protein>
<dbReference type="Proteomes" id="UP000823775">
    <property type="component" value="Unassembled WGS sequence"/>
</dbReference>
<accession>A0ABS8TEL2</accession>
<gene>
    <name evidence="1" type="ORF">HAX54_007531</name>
</gene>
<evidence type="ECO:0000313" key="2">
    <source>
        <dbReference type="Proteomes" id="UP000823775"/>
    </source>
</evidence>
<organism evidence="1 2">
    <name type="scientific">Datura stramonium</name>
    <name type="common">Jimsonweed</name>
    <name type="synonym">Common thornapple</name>
    <dbReference type="NCBI Taxonomy" id="4076"/>
    <lineage>
        <taxon>Eukaryota</taxon>
        <taxon>Viridiplantae</taxon>
        <taxon>Streptophyta</taxon>
        <taxon>Embryophyta</taxon>
        <taxon>Tracheophyta</taxon>
        <taxon>Spermatophyta</taxon>
        <taxon>Magnoliopsida</taxon>
        <taxon>eudicotyledons</taxon>
        <taxon>Gunneridae</taxon>
        <taxon>Pentapetalae</taxon>
        <taxon>asterids</taxon>
        <taxon>lamiids</taxon>
        <taxon>Solanales</taxon>
        <taxon>Solanaceae</taxon>
        <taxon>Solanoideae</taxon>
        <taxon>Datureae</taxon>
        <taxon>Datura</taxon>
    </lineage>
</organism>
<name>A0ABS8TEL2_DATST</name>
<evidence type="ECO:0000313" key="1">
    <source>
        <dbReference type="EMBL" id="MCD7468962.1"/>
    </source>
</evidence>
<keyword evidence="2" id="KW-1185">Reference proteome</keyword>